<feature type="transmembrane region" description="Helical" evidence="7">
    <location>
        <begin position="544"/>
        <end position="562"/>
    </location>
</feature>
<comment type="caution">
    <text evidence="9">The sequence shown here is derived from an EMBL/GenBank/DDBJ whole genome shotgun (WGS) entry which is preliminary data.</text>
</comment>
<feature type="binding site" evidence="6">
    <location>
        <position position="38"/>
    </location>
    <ligand>
        <name>ATP</name>
        <dbReference type="ChEBI" id="CHEBI:30616"/>
    </ligand>
</feature>
<sequence>MPIGQIGKYERLEILGHGASGIVYLAWDTLLRRNVALKEIRAAGPEQEKVLSEARVLDRLRHPHIIEVHSVDLQEGVILLDMELVRGKNLAEVLRDRMGSPLEPAAAVKIVLAVLDALAFAHERRILHKDIKPANILIGDDNTTIKLTDFGLAEALGTASVAGGGGTYPYMAPEDFAEQADSDWRSDLWAVGVVLYELVTGKRPFAAADTRNPFSWKAAIETEAPPPTGVSEALDAVVVKALAKDKAGRYQTARAFAEALQAAATGLPAPAPAPAPGPPPAPVAAPDRLVFSDGTVVQTLDELLTGAARNWDESRRALIEGRFETFLRAIGEPFIADLARELAGRADRGPDRKLREFLERARPEDPVEQPDDAEHTIPFSALKERLARFDLAGELHAGGGQAQLTPLVTTPAPAQKVQIEAVVGEKALPKEGMRWWFIPLLLLTLAPAAAGFGSAGGARLNSGLALTGLVSAMLLLVSIGTRQPLWTRVLALFPVAIGVMAGGVLAARAIQGSPTPGALLTVSVMALLPLGILLIQAATARRLWRLWLALTLLLALGAAFFLRS</sequence>
<evidence type="ECO:0000256" key="1">
    <source>
        <dbReference type="ARBA" id="ARBA00012513"/>
    </source>
</evidence>
<protein>
    <recommendedName>
        <fullName evidence="1">non-specific serine/threonine protein kinase</fullName>
        <ecNumber evidence="1">2.7.11.1</ecNumber>
    </recommendedName>
</protein>
<feature type="transmembrane region" description="Helical" evidence="7">
    <location>
        <begin position="435"/>
        <end position="453"/>
    </location>
</feature>
<keyword evidence="7" id="KW-0472">Membrane</keyword>
<dbReference type="InterPro" id="IPR008271">
    <property type="entry name" value="Ser/Thr_kinase_AS"/>
</dbReference>
<dbReference type="SMART" id="SM00220">
    <property type="entry name" value="S_TKc"/>
    <property type="match status" value="1"/>
</dbReference>
<dbReference type="CDD" id="cd14014">
    <property type="entry name" value="STKc_PknB_like"/>
    <property type="match status" value="1"/>
</dbReference>
<keyword evidence="4" id="KW-0418">Kinase</keyword>
<keyword evidence="10" id="KW-1185">Reference proteome</keyword>
<keyword evidence="2" id="KW-0808">Transferase</keyword>
<reference evidence="9 10" key="1">
    <citation type="submission" date="2020-08" db="EMBL/GenBank/DDBJ databases">
        <title>Genomic Encyclopedia of Type Strains, Phase IV (KMG-IV): sequencing the most valuable type-strain genomes for metagenomic binning, comparative biology and taxonomic classification.</title>
        <authorList>
            <person name="Goeker M."/>
        </authorList>
    </citation>
    <scope>NUCLEOTIDE SEQUENCE [LARGE SCALE GENOMIC DNA]</scope>
    <source>
        <strain evidence="9 10">DSM 23562</strain>
    </source>
</reference>
<keyword evidence="7" id="KW-0812">Transmembrane</keyword>
<name>A0A7W9W9X1_ARMRO</name>
<keyword evidence="7" id="KW-1133">Transmembrane helix</keyword>
<dbReference type="PROSITE" id="PS50011">
    <property type="entry name" value="PROTEIN_KINASE_DOM"/>
    <property type="match status" value="1"/>
</dbReference>
<evidence type="ECO:0000256" key="7">
    <source>
        <dbReference type="SAM" id="Phobius"/>
    </source>
</evidence>
<dbReference type="InterPro" id="IPR000719">
    <property type="entry name" value="Prot_kinase_dom"/>
</dbReference>
<feature type="transmembrane region" description="Helical" evidence="7">
    <location>
        <begin position="518"/>
        <end position="538"/>
    </location>
</feature>
<dbReference type="Proteomes" id="UP000520814">
    <property type="component" value="Unassembled WGS sequence"/>
</dbReference>
<feature type="transmembrane region" description="Helical" evidence="7">
    <location>
        <begin position="485"/>
        <end position="506"/>
    </location>
</feature>
<dbReference type="PROSITE" id="PS00108">
    <property type="entry name" value="PROTEIN_KINASE_ST"/>
    <property type="match status" value="1"/>
</dbReference>
<dbReference type="InterPro" id="IPR017441">
    <property type="entry name" value="Protein_kinase_ATP_BS"/>
</dbReference>
<gene>
    <name evidence="9" type="ORF">HNQ39_005588</name>
</gene>
<evidence type="ECO:0000256" key="2">
    <source>
        <dbReference type="ARBA" id="ARBA00022679"/>
    </source>
</evidence>
<dbReference type="RefSeq" id="WP_184203835.1">
    <property type="nucleotide sequence ID" value="NZ_JACHGW010000008.1"/>
</dbReference>
<accession>A0A7W9W9X1</accession>
<evidence type="ECO:0000256" key="4">
    <source>
        <dbReference type="ARBA" id="ARBA00022777"/>
    </source>
</evidence>
<organism evidence="9 10">
    <name type="scientific">Armatimonas rosea</name>
    <dbReference type="NCBI Taxonomy" id="685828"/>
    <lineage>
        <taxon>Bacteria</taxon>
        <taxon>Bacillati</taxon>
        <taxon>Armatimonadota</taxon>
        <taxon>Armatimonadia</taxon>
        <taxon>Armatimonadales</taxon>
        <taxon>Armatimonadaceae</taxon>
        <taxon>Armatimonas</taxon>
    </lineage>
</organism>
<evidence type="ECO:0000259" key="8">
    <source>
        <dbReference type="PROSITE" id="PS50011"/>
    </source>
</evidence>
<feature type="transmembrane region" description="Helical" evidence="7">
    <location>
        <begin position="460"/>
        <end position="479"/>
    </location>
</feature>
<evidence type="ECO:0000313" key="10">
    <source>
        <dbReference type="Proteomes" id="UP000520814"/>
    </source>
</evidence>
<keyword evidence="3 6" id="KW-0547">Nucleotide-binding</keyword>
<dbReference type="PANTHER" id="PTHR43289">
    <property type="entry name" value="MITOGEN-ACTIVATED PROTEIN KINASE KINASE KINASE 20-RELATED"/>
    <property type="match status" value="1"/>
</dbReference>
<dbReference type="InterPro" id="IPR011009">
    <property type="entry name" value="Kinase-like_dom_sf"/>
</dbReference>
<dbReference type="EC" id="2.7.11.1" evidence="1"/>
<proteinExistence type="predicted"/>
<dbReference type="PANTHER" id="PTHR43289:SF6">
    <property type="entry name" value="SERINE_THREONINE-PROTEIN KINASE NEKL-3"/>
    <property type="match status" value="1"/>
</dbReference>
<dbReference type="Pfam" id="PF00069">
    <property type="entry name" value="Pkinase"/>
    <property type="match status" value="1"/>
</dbReference>
<dbReference type="PROSITE" id="PS00107">
    <property type="entry name" value="PROTEIN_KINASE_ATP"/>
    <property type="match status" value="1"/>
</dbReference>
<keyword evidence="5 6" id="KW-0067">ATP-binding</keyword>
<evidence type="ECO:0000256" key="6">
    <source>
        <dbReference type="PROSITE-ProRule" id="PRU10141"/>
    </source>
</evidence>
<evidence type="ECO:0000256" key="5">
    <source>
        <dbReference type="ARBA" id="ARBA00022840"/>
    </source>
</evidence>
<dbReference type="EMBL" id="JACHGW010000008">
    <property type="protein sequence ID" value="MBB6053746.1"/>
    <property type="molecule type" value="Genomic_DNA"/>
</dbReference>
<evidence type="ECO:0000256" key="3">
    <source>
        <dbReference type="ARBA" id="ARBA00022741"/>
    </source>
</evidence>
<dbReference type="SUPFAM" id="SSF56112">
    <property type="entry name" value="Protein kinase-like (PK-like)"/>
    <property type="match status" value="1"/>
</dbReference>
<dbReference type="AlphaFoldDB" id="A0A7W9W9X1"/>
<evidence type="ECO:0000313" key="9">
    <source>
        <dbReference type="EMBL" id="MBB6053746.1"/>
    </source>
</evidence>
<feature type="domain" description="Protein kinase" evidence="8">
    <location>
        <begin position="9"/>
        <end position="261"/>
    </location>
</feature>
<dbReference type="Gene3D" id="1.10.510.10">
    <property type="entry name" value="Transferase(Phosphotransferase) domain 1"/>
    <property type="match status" value="1"/>
</dbReference>
<dbReference type="GO" id="GO:0004674">
    <property type="term" value="F:protein serine/threonine kinase activity"/>
    <property type="evidence" value="ECO:0007669"/>
    <property type="project" value="UniProtKB-EC"/>
</dbReference>
<dbReference type="GO" id="GO:0005524">
    <property type="term" value="F:ATP binding"/>
    <property type="evidence" value="ECO:0007669"/>
    <property type="project" value="UniProtKB-UniRule"/>
</dbReference>